<evidence type="ECO:0000313" key="7">
    <source>
        <dbReference type="EMBL" id="PSH60469.1"/>
    </source>
</evidence>
<accession>A0A2P7B1W8</accession>
<dbReference type="PROSITE" id="PS52015">
    <property type="entry name" value="TONB_CTD"/>
    <property type="match status" value="1"/>
</dbReference>
<feature type="compositionally biased region" description="Pro residues" evidence="5">
    <location>
        <begin position="121"/>
        <end position="133"/>
    </location>
</feature>
<evidence type="ECO:0000259" key="6">
    <source>
        <dbReference type="PROSITE" id="PS52015"/>
    </source>
</evidence>
<dbReference type="RefSeq" id="WP_106715785.1">
    <property type="nucleotide sequence ID" value="NZ_JACHXT010000004.1"/>
</dbReference>
<dbReference type="InterPro" id="IPR006260">
    <property type="entry name" value="TonB/TolA_C"/>
</dbReference>
<gene>
    <name evidence="7" type="ORF">CU100_07280</name>
</gene>
<evidence type="ECO:0000256" key="5">
    <source>
        <dbReference type="SAM" id="MobiDB-lite"/>
    </source>
</evidence>
<dbReference type="PRINTS" id="PR01217">
    <property type="entry name" value="PRICHEXTENSN"/>
</dbReference>
<feature type="region of interest" description="Disordered" evidence="5">
    <location>
        <begin position="78"/>
        <end position="133"/>
    </location>
</feature>
<evidence type="ECO:0000256" key="2">
    <source>
        <dbReference type="ARBA" id="ARBA00022692"/>
    </source>
</evidence>
<evidence type="ECO:0000256" key="3">
    <source>
        <dbReference type="ARBA" id="ARBA00022989"/>
    </source>
</evidence>
<dbReference type="OrthoDB" id="8020657at2"/>
<name>A0A2P7B1W8_9HYPH</name>
<comment type="caution">
    <text evidence="7">The sequence shown here is derived from an EMBL/GenBank/DDBJ whole genome shotgun (WGS) entry which is preliminary data.</text>
</comment>
<dbReference type="Gene3D" id="3.30.1150.10">
    <property type="match status" value="1"/>
</dbReference>
<sequence>MPGLAAAIEKPVPMPAIAPMPKLSSGSAGPVAAMVVATLLHVAGVAGVVQNASRIDTAAIAGGMLVSGESIEAMLVAPPAAPPEPEPLPEPVAEPAPPEPVVEAPPAETPPPEPVAEAPPVEMPPPEPVAETPPLPEIAVEEPVPDPPVVPVLALPEPAPEPVKQVRLEKPQAEKIAVQKPKVKKPLPKRPVRPQRQAAAAAAANIAPAQNEGANVEQSRRIAAWSMPIRANYPPKARRLGLEGSLKLRLTTGASGRIVSAVVVVSSGYDFFDAAAVRAALQGSGPPNVTKTQPVVFNLE</sequence>
<keyword evidence="8" id="KW-1185">Reference proteome</keyword>
<reference evidence="8" key="1">
    <citation type="submission" date="2017-11" db="EMBL/GenBank/DDBJ databases">
        <authorList>
            <person name="Kuznetsova I."/>
            <person name="Sazanova A."/>
            <person name="Chirak E."/>
            <person name="Safronova V."/>
            <person name="Willems A."/>
        </authorList>
    </citation>
    <scope>NUCLEOTIDE SEQUENCE [LARGE SCALE GENOMIC DNA]</scope>
    <source>
        <strain evidence="8">PEPV15</strain>
    </source>
</reference>
<evidence type="ECO:0000256" key="4">
    <source>
        <dbReference type="ARBA" id="ARBA00023136"/>
    </source>
</evidence>
<keyword evidence="3" id="KW-1133">Transmembrane helix</keyword>
<dbReference type="SUPFAM" id="SSF74653">
    <property type="entry name" value="TolA/TonB C-terminal domain"/>
    <property type="match status" value="1"/>
</dbReference>
<dbReference type="EMBL" id="PGGN01000001">
    <property type="protein sequence ID" value="PSH60469.1"/>
    <property type="molecule type" value="Genomic_DNA"/>
</dbReference>
<organism evidence="7 8">
    <name type="scientific">Phyllobacterium endophyticum</name>
    <dbReference type="NCBI Taxonomy" id="1149773"/>
    <lineage>
        <taxon>Bacteria</taxon>
        <taxon>Pseudomonadati</taxon>
        <taxon>Pseudomonadota</taxon>
        <taxon>Alphaproteobacteria</taxon>
        <taxon>Hyphomicrobiales</taxon>
        <taxon>Phyllobacteriaceae</taxon>
        <taxon>Phyllobacterium</taxon>
    </lineage>
</organism>
<keyword evidence="2" id="KW-0812">Transmembrane</keyword>
<dbReference type="GO" id="GO:0016020">
    <property type="term" value="C:membrane"/>
    <property type="evidence" value="ECO:0007669"/>
    <property type="project" value="UniProtKB-SubCell"/>
</dbReference>
<evidence type="ECO:0000313" key="8">
    <source>
        <dbReference type="Proteomes" id="UP000241158"/>
    </source>
</evidence>
<dbReference type="InterPro" id="IPR037682">
    <property type="entry name" value="TonB_C"/>
</dbReference>
<keyword evidence="4" id="KW-0472">Membrane</keyword>
<comment type="subcellular location">
    <subcellularLocation>
        <location evidence="1">Membrane</location>
        <topology evidence="1">Single-pass membrane protein</topology>
    </subcellularLocation>
</comment>
<dbReference type="NCBIfam" id="TIGR01352">
    <property type="entry name" value="tonB_Cterm"/>
    <property type="match status" value="1"/>
</dbReference>
<feature type="domain" description="TonB C-terminal" evidence="6">
    <location>
        <begin position="218"/>
        <end position="300"/>
    </location>
</feature>
<proteinExistence type="predicted"/>
<protein>
    <recommendedName>
        <fullName evidence="6">TonB C-terminal domain-containing protein</fullName>
    </recommendedName>
</protein>
<dbReference type="AlphaFoldDB" id="A0A2P7B1W8"/>
<evidence type="ECO:0000256" key="1">
    <source>
        <dbReference type="ARBA" id="ARBA00004167"/>
    </source>
</evidence>
<feature type="compositionally biased region" description="Pro residues" evidence="5">
    <location>
        <begin position="79"/>
        <end position="100"/>
    </location>
</feature>
<dbReference type="GO" id="GO:0055085">
    <property type="term" value="P:transmembrane transport"/>
    <property type="evidence" value="ECO:0007669"/>
    <property type="project" value="InterPro"/>
</dbReference>
<dbReference type="Pfam" id="PF03544">
    <property type="entry name" value="TonB_C"/>
    <property type="match status" value="1"/>
</dbReference>
<dbReference type="Proteomes" id="UP000241158">
    <property type="component" value="Unassembled WGS sequence"/>
</dbReference>